<organism evidence="1 2">
    <name type="scientific">Paenibacillus timonensis</name>
    <dbReference type="NCBI Taxonomy" id="225915"/>
    <lineage>
        <taxon>Bacteria</taxon>
        <taxon>Bacillati</taxon>
        <taxon>Bacillota</taxon>
        <taxon>Bacilli</taxon>
        <taxon>Bacillales</taxon>
        <taxon>Paenibacillaceae</taxon>
        <taxon>Paenibacillus</taxon>
    </lineage>
</organism>
<sequence length="328" mass="37339">MSDFQVDVTKGSEFILQDQAEASVKNWRGVESLCLNGLAILPHLSISEGSIDVYVGSDEASYCGIAFRISDPLNYELAYGQPHTSGRWDALQYDPVFRGMNTWQIYHGVGAQQTVEIPMGDWFHLRVDFKDRRAVIRLNDQPPLVVPQLAHGHEKGLIGLWSYKPAYFRDLRISDSSRISDMNFIDTNESMPEGVITKWFLHDYGLVTCEANGRLNLHRYLPASVSEARLTRKFELNNESTVTLKYGFSDEITLFIDGKIVFEGEKKFTISSEWNDQGYVSFSHELTLPLSSGAHCIDIRLKRTETFGFGFCLSLLNDQLAKYEQMFF</sequence>
<evidence type="ECO:0000313" key="2">
    <source>
        <dbReference type="Proteomes" id="UP001597211"/>
    </source>
</evidence>
<evidence type="ECO:0000313" key="1">
    <source>
        <dbReference type="EMBL" id="MFD1181599.1"/>
    </source>
</evidence>
<gene>
    <name evidence="1" type="ORF">ACFQ2Z_09530</name>
</gene>
<proteinExistence type="predicted"/>
<protein>
    <submittedName>
        <fullName evidence="1">DUF1080 domain-containing protein</fullName>
    </submittedName>
</protein>
<reference evidence="2" key="1">
    <citation type="journal article" date="2019" name="Int. J. Syst. Evol. Microbiol.">
        <title>The Global Catalogue of Microorganisms (GCM) 10K type strain sequencing project: providing services to taxonomists for standard genome sequencing and annotation.</title>
        <authorList>
            <consortium name="The Broad Institute Genomics Platform"/>
            <consortium name="The Broad Institute Genome Sequencing Center for Infectious Disease"/>
            <person name="Wu L."/>
            <person name="Ma J."/>
        </authorList>
    </citation>
    <scope>NUCLEOTIDE SEQUENCE [LARGE SCALE GENOMIC DNA]</scope>
    <source>
        <strain evidence="2">CCUG 48216</strain>
    </source>
</reference>
<comment type="caution">
    <text evidence="1">The sequence shown here is derived from an EMBL/GenBank/DDBJ whole genome shotgun (WGS) entry which is preliminary data.</text>
</comment>
<name>A0ABW3SA53_9BACL</name>
<keyword evidence="2" id="KW-1185">Reference proteome</keyword>
<dbReference type="EMBL" id="JBHTKZ010000014">
    <property type="protein sequence ID" value="MFD1181599.1"/>
    <property type="molecule type" value="Genomic_DNA"/>
</dbReference>
<dbReference type="RefSeq" id="WP_240268626.1">
    <property type="nucleotide sequence ID" value="NZ_JAKSXN010000014.1"/>
</dbReference>
<accession>A0ABW3SA53</accession>
<dbReference type="Proteomes" id="UP001597211">
    <property type="component" value="Unassembled WGS sequence"/>
</dbReference>
<dbReference type="Gene3D" id="2.60.120.560">
    <property type="entry name" value="Exo-inulinase, domain 1"/>
    <property type="match status" value="1"/>
</dbReference>